<protein>
    <recommendedName>
        <fullName evidence="2">PLAT domain-containing protein</fullName>
    </recommendedName>
</protein>
<evidence type="ECO:0000313" key="3">
    <source>
        <dbReference type="EMBL" id="PVD26222.1"/>
    </source>
</evidence>
<evidence type="ECO:0000256" key="1">
    <source>
        <dbReference type="PROSITE-ProRule" id="PRU00152"/>
    </source>
</evidence>
<feature type="domain" description="PLAT" evidence="2">
    <location>
        <begin position="465"/>
        <end position="584"/>
    </location>
</feature>
<evidence type="ECO:0000313" key="4">
    <source>
        <dbReference type="Proteomes" id="UP000245119"/>
    </source>
</evidence>
<dbReference type="PANTHER" id="PTHR45901:SF3">
    <property type="entry name" value="LIPOXYGENASE HOMOLOGY DOMAIN-CONTAINING PROTEIN 1"/>
    <property type="match status" value="1"/>
</dbReference>
<dbReference type="CDD" id="cd01756">
    <property type="entry name" value="PLAT_repeat"/>
    <property type="match status" value="2"/>
</dbReference>
<organism evidence="3 4">
    <name type="scientific">Pomacea canaliculata</name>
    <name type="common">Golden apple snail</name>
    <dbReference type="NCBI Taxonomy" id="400727"/>
    <lineage>
        <taxon>Eukaryota</taxon>
        <taxon>Metazoa</taxon>
        <taxon>Spiralia</taxon>
        <taxon>Lophotrochozoa</taxon>
        <taxon>Mollusca</taxon>
        <taxon>Gastropoda</taxon>
        <taxon>Caenogastropoda</taxon>
        <taxon>Architaenioglossa</taxon>
        <taxon>Ampullarioidea</taxon>
        <taxon>Ampullariidae</taxon>
        <taxon>Pomacea</taxon>
    </lineage>
</organism>
<dbReference type="Proteomes" id="UP000245119">
    <property type="component" value="Linkage Group LG8"/>
</dbReference>
<sequence length="655" mass="75732">MQNYKTKLTISNDIWDQDVSSSGFSRRSNSRPVRYTWAGVFDTQLYGDQLNDLCMQTKDNLLQLADTLRDKEPCDDYGIRHWHPATRPKSNNMIQPRRSDSHGNISVMFANVDDPDLLLHCKSDETSSEISTSVVPMNFCYLCTTLEEHERNHLQRKPASMQGTKYRKPRITYIAPPPKIKKKKQDVPQELNAIYKVTIWTGDIPGASTDANVFITVTGDKGALPKTRLWHKNGTSKFCFVRGSKETFFIRSPKLGNLLYLTVEHDGLEKRHGWYVDHIEIQCMLTKHVWLFMCKNWLSMHHGDFRIKRDLEATKKKEIVREFEVTVVTGSKRLAGTDANVFITLHGTEGVSSKYHLNSHKHGTYFQRNSSDTFKIRTHDIGDIKSLRVEHDGSGLASGWFLEKVTLRDIHNPAAVWYFIYHGWLAKDIGDGLLWRELRAKKHLPKEVKTGRPMYPRKSQPGNFVQYHVTVKTGDIRYAGTDANVYIIFVGTSGKTKKLIMDDSRNNFERGALEQFKLQAFNVGNIQSILLGHDNSGPGAGWFCEEVTVRKYLSKEEIKDQVNHQKRLWEQTYDRQYNDKSSKDKAEISKDKRKQTLKDEWFESGFDKSGRLLKTPVYEEYFFPCQKWFATDEADGLIERELLVAKKTLYFQDLE</sequence>
<evidence type="ECO:0000259" key="2">
    <source>
        <dbReference type="PROSITE" id="PS50095"/>
    </source>
</evidence>
<dbReference type="Gene3D" id="2.40.180.10">
    <property type="entry name" value="Catalase core domain"/>
    <property type="match status" value="3"/>
</dbReference>
<dbReference type="InterPro" id="IPR052970">
    <property type="entry name" value="Inner_ear_hair_cell_LOXHD"/>
</dbReference>
<dbReference type="EMBL" id="PZQS01000008">
    <property type="protein sequence ID" value="PVD26222.1"/>
    <property type="molecule type" value="Genomic_DNA"/>
</dbReference>
<keyword evidence="4" id="KW-1185">Reference proteome</keyword>
<dbReference type="OrthoDB" id="5322100at2759"/>
<comment type="caution">
    <text evidence="3">The sequence shown here is derived from an EMBL/GenBank/DDBJ whole genome shotgun (WGS) entry which is preliminary data.</text>
</comment>
<proteinExistence type="predicted"/>
<dbReference type="Pfam" id="PF01477">
    <property type="entry name" value="PLAT"/>
    <property type="match status" value="3"/>
</dbReference>
<reference evidence="3 4" key="1">
    <citation type="submission" date="2018-04" db="EMBL/GenBank/DDBJ databases">
        <title>The genome of golden apple snail Pomacea canaliculata provides insight into stress tolerance and invasive adaptation.</title>
        <authorList>
            <person name="Liu C."/>
            <person name="Liu B."/>
            <person name="Ren Y."/>
            <person name="Zhang Y."/>
            <person name="Wang H."/>
            <person name="Li S."/>
            <person name="Jiang F."/>
            <person name="Yin L."/>
            <person name="Zhang G."/>
            <person name="Qian W."/>
            <person name="Fan W."/>
        </authorList>
    </citation>
    <scope>NUCLEOTIDE SEQUENCE [LARGE SCALE GENOMIC DNA]</scope>
    <source>
        <strain evidence="3">SZHN2017</strain>
        <tissue evidence="3">Muscle</tissue>
    </source>
</reference>
<name>A0A2T7NYH6_POMCA</name>
<accession>A0A2T7NYH6</accession>
<dbReference type="InterPro" id="IPR036392">
    <property type="entry name" value="PLAT/LH2_dom_sf"/>
</dbReference>
<gene>
    <name evidence="3" type="ORF">C0Q70_13892</name>
</gene>
<dbReference type="InterPro" id="IPR001024">
    <property type="entry name" value="PLAT/LH2_dom"/>
</dbReference>
<comment type="caution">
    <text evidence="1">Lacks conserved residue(s) required for the propagation of feature annotation.</text>
</comment>
<feature type="domain" description="PLAT" evidence="2">
    <location>
        <begin position="193"/>
        <end position="312"/>
    </location>
</feature>
<dbReference type="PANTHER" id="PTHR45901">
    <property type="entry name" value="PROTEIN CBG12474"/>
    <property type="match status" value="1"/>
</dbReference>
<dbReference type="AlphaFoldDB" id="A0A2T7NYH6"/>
<feature type="domain" description="PLAT" evidence="2">
    <location>
        <begin position="321"/>
        <end position="439"/>
    </location>
</feature>
<dbReference type="SMART" id="SM00308">
    <property type="entry name" value="LH2"/>
    <property type="match status" value="2"/>
</dbReference>
<dbReference type="SUPFAM" id="SSF49723">
    <property type="entry name" value="Lipase/lipooxygenase domain (PLAT/LH2 domain)"/>
    <property type="match status" value="3"/>
</dbReference>
<dbReference type="PROSITE" id="PS50095">
    <property type="entry name" value="PLAT"/>
    <property type="match status" value="3"/>
</dbReference>